<organism evidence="3 4">
    <name type="scientific">Streptomyces sodiiphilus</name>
    <dbReference type="NCBI Taxonomy" id="226217"/>
    <lineage>
        <taxon>Bacteria</taxon>
        <taxon>Bacillati</taxon>
        <taxon>Actinomycetota</taxon>
        <taxon>Actinomycetes</taxon>
        <taxon>Kitasatosporales</taxon>
        <taxon>Streptomycetaceae</taxon>
        <taxon>Streptomyces</taxon>
    </lineage>
</organism>
<evidence type="ECO:0000313" key="4">
    <source>
        <dbReference type="Proteomes" id="UP001501303"/>
    </source>
</evidence>
<dbReference type="Pfam" id="PF13620">
    <property type="entry name" value="CarboxypepD_reg"/>
    <property type="match status" value="3"/>
</dbReference>
<dbReference type="SUPFAM" id="SSF49478">
    <property type="entry name" value="Cna protein B-type domain"/>
    <property type="match status" value="1"/>
</dbReference>
<reference evidence="4" key="1">
    <citation type="journal article" date="2019" name="Int. J. Syst. Evol. Microbiol.">
        <title>The Global Catalogue of Microorganisms (GCM) 10K type strain sequencing project: providing services to taxonomists for standard genome sequencing and annotation.</title>
        <authorList>
            <consortium name="The Broad Institute Genomics Platform"/>
            <consortium name="The Broad Institute Genome Sequencing Center for Infectious Disease"/>
            <person name="Wu L."/>
            <person name="Ma J."/>
        </authorList>
    </citation>
    <scope>NUCLEOTIDE SEQUENCE [LARGE SCALE GENOMIC DNA]</scope>
    <source>
        <strain evidence="4">JCM 13581</strain>
    </source>
</reference>
<evidence type="ECO:0000256" key="2">
    <source>
        <dbReference type="SAM" id="MobiDB-lite"/>
    </source>
</evidence>
<dbReference type="PANTHER" id="PTHR23303">
    <property type="entry name" value="CARBOXYPEPTIDASE REGULATORY REGION-CONTAINING"/>
    <property type="match status" value="1"/>
</dbReference>
<feature type="compositionally biased region" description="Low complexity" evidence="2">
    <location>
        <begin position="17"/>
        <end position="39"/>
    </location>
</feature>
<evidence type="ECO:0008006" key="5">
    <source>
        <dbReference type="Google" id="ProtNLM"/>
    </source>
</evidence>
<dbReference type="InterPro" id="IPR013783">
    <property type="entry name" value="Ig-like_fold"/>
</dbReference>
<dbReference type="RefSeq" id="WP_344262138.1">
    <property type="nucleotide sequence ID" value="NZ_BAAAMJ010000029.1"/>
</dbReference>
<keyword evidence="1" id="KW-0732">Signal</keyword>
<dbReference type="SUPFAM" id="SSF49464">
    <property type="entry name" value="Carboxypeptidase regulatory domain-like"/>
    <property type="match status" value="2"/>
</dbReference>
<evidence type="ECO:0000256" key="1">
    <source>
        <dbReference type="ARBA" id="ARBA00022729"/>
    </source>
</evidence>
<keyword evidence="4" id="KW-1185">Reference proteome</keyword>
<evidence type="ECO:0000313" key="3">
    <source>
        <dbReference type="EMBL" id="GAA1917452.1"/>
    </source>
</evidence>
<dbReference type="EMBL" id="BAAAMJ010000029">
    <property type="protein sequence ID" value="GAA1917452.1"/>
    <property type="molecule type" value="Genomic_DNA"/>
</dbReference>
<dbReference type="Gene3D" id="2.60.40.1120">
    <property type="entry name" value="Carboxypeptidase-like, regulatory domain"/>
    <property type="match status" value="2"/>
</dbReference>
<sequence>MNGSTPRGPDTGGTPFGGTRTAVPAPGAAAEARAGRVTVPRARATGTPGRTGAARSAPARPGPVPRKAERISAATAVPAPRPRLRRARAGVTALLPLPLLAAGAPAGALPQLAPALALGVLLAFLPEEKTQVTDNPPVPQARSGGAPVPAQVSVRGSVRHGDGAGVPHATLTLIDAGGGQSARGTTAEDGRYALTAPGPGSYTLIAAACGHQPRAVGVLAGDGPVELDVLLGGTGLLAGRVLAADGSGVPGATVTLTDGQGRVTATTRSQDTGGYRFEALVAGRYTLAATAPGRRPAAVPVTVGDDLPTRQNIELAGGAVLTGTVRTEGDRPVPEARVTLLDADGRVLGTALTRPDGHYSFTGLASGEYTVVAAGLPPSARALRVEGDRPAEHDLRLVHEEARPV</sequence>
<dbReference type="InterPro" id="IPR008969">
    <property type="entry name" value="CarboxyPept-like_regulatory"/>
</dbReference>
<comment type="caution">
    <text evidence="3">The sequence shown here is derived from an EMBL/GenBank/DDBJ whole genome shotgun (WGS) entry which is preliminary data.</text>
</comment>
<feature type="compositionally biased region" description="Low complexity" evidence="2">
    <location>
        <begin position="48"/>
        <end position="59"/>
    </location>
</feature>
<dbReference type="Proteomes" id="UP001501303">
    <property type="component" value="Unassembled WGS sequence"/>
</dbReference>
<dbReference type="Gene3D" id="2.60.40.10">
    <property type="entry name" value="Immunoglobulins"/>
    <property type="match status" value="1"/>
</dbReference>
<dbReference type="PANTHER" id="PTHR23303:SF15">
    <property type="entry name" value="COLOSSIN-A"/>
    <property type="match status" value="1"/>
</dbReference>
<feature type="region of interest" description="Disordered" evidence="2">
    <location>
        <begin position="1"/>
        <end position="73"/>
    </location>
</feature>
<proteinExistence type="predicted"/>
<name>A0ABP5ALU7_9ACTN</name>
<protein>
    <recommendedName>
        <fullName evidence="5">Alpha-amylase</fullName>
    </recommendedName>
</protein>
<accession>A0ABP5ALU7</accession>
<gene>
    <name evidence="3" type="ORF">GCM10009716_28150</name>
</gene>
<dbReference type="InterPro" id="IPR051417">
    <property type="entry name" value="SDr/BOS_complex"/>
</dbReference>